<feature type="signal peptide" evidence="1">
    <location>
        <begin position="1"/>
        <end position="22"/>
    </location>
</feature>
<dbReference type="EMBL" id="ML120730">
    <property type="protein sequence ID" value="RPA88642.1"/>
    <property type="molecule type" value="Genomic_DNA"/>
</dbReference>
<sequence length="221" mass="25242">MKYQSFLRAGTGFCLLLLTRHASHFNWEFFDFCLSNRIIPLCLPTYSTHLLQPLDVGLFSPLQHYYSNGLDEWIWRGNHGPCFTKARELTFTTKNILSAWEATGAIPLNPHWVQKSETWNNTHSVSQPGSLQTSAPHQVPKIPRAVSRDTRSAITLVSRNTPSSKKLKVLLSGLSEGFQQAFAHWVLEEESHRQYRELVGKSQWIKTSDCRKLTKATLVTM</sequence>
<dbReference type="AlphaFoldDB" id="A0A3N4IR49"/>
<feature type="domain" description="DDE-1" evidence="2">
    <location>
        <begin position="15"/>
        <end position="102"/>
    </location>
</feature>
<keyword evidence="4" id="KW-1185">Reference proteome</keyword>
<evidence type="ECO:0000259" key="2">
    <source>
        <dbReference type="Pfam" id="PF03184"/>
    </source>
</evidence>
<organism evidence="3 4">
    <name type="scientific">Choiromyces venosus 120613-1</name>
    <dbReference type="NCBI Taxonomy" id="1336337"/>
    <lineage>
        <taxon>Eukaryota</taxon>
        <taxon>Fungi</taxon>
        <taxon>Dikarya</taxon>
        <taxon>Ascomycota</taxon>
        <taxon>Pezizomycotina</taxon>
        <taxon>Pezizomycetes</taxon>
        <taxon>Pezizales</taxon>
        <taxon>Tuberaceae</taxon>
        <taxon>Choiromyces</taxon>
    </lineage>
</organism>
<evidence type="ECO:0000256" key="1">
    <source>
        <dbReference type="SAM" id="SignalP"/>
    </source>
</evidence>
<evidence type="ECO:0000313" key="4">
    <source>
        <dbReference type="Proteomes" id="UP000276215"/>
    </source>
</evidence>
<dbReference type="InterPro" id="IPR004875">
    <property type="entry name" value="DDE_SF_endonuclease_dom"/>
</dbReference>
<gene>
    <name evidence="3" type="ORF">L873DRAFT_1725278</name>
</gene>
<feature type="chain" id="PRO_5017988984" description="DDE-1 domain-containing protein" evidence="1">
    <location>
        <begin position="23"/>
        <end position="221"/>
    </location>
</feature>
<dbReference type="GO" id="GO:0003676">
    <property type="term" value="F:nucleic acid binding"/>
    <property type="evidence" value="ECO:0007669"/>
    <property type="project" value="InterPro"/>
</dbReference>
<dbReference type="Pfam" id="PF03184">
    <property type="entry name" value="DDE_1"/>
    <property type="match status" value="1"/>
</dbReference>
<dbReference type="OrthoDB" id="5425161at2759"/>
<dbReference type="STRING" id="1336337.A0A3N4IR49"/>
<dbReference type="Proteomes" id="UP000276215">
    <property type="component" value="Unassembled WGS sequence"/>
</dbReference>
<keyword evidence="1" id="KW-0732">Signal</keyword>
<accession>A0A3N4IR49</accession>
<protein>
    <recommendedName>
        <fullName evidence="2">DDE-1 domain-containing protein</fullName>
    </recommendedName>
</protein>
<name>A0A3N4IR49_9PEZI</name>
<proteinExistence type="predicted"/>
<evidence type="ECO:0000313" key="3">
    <source>
        <dbReference type="EMBL" id="RPA88642.1"/>
    </source>
</evidence>
<reference evidence="3 4" key="1">
    <citation type="journal article" date="2018" name="Nat. Ecol. Evol.">
        <title>Pezizomycetes genomes reveal the molecular basis of ectomycorrhizal truffle lifestyle.</title>
        <authorList>
            <person name="Murat C."/>
            <person name="Payen T."/>
            <person name="Noel B."/>
            <person name="Kuo A."/>
            <person name="Morin E."/>
            <person name="Chen J."/>
            <person name="Kohler A."/>
            <person name="Krizsan K."/>
            <person name="Balestrini R."/>
            <person name="Da Silva C."/>
            <person name="Montanini B."/>
            <person name="Hainaut M."/>
            <person name="Levati E."/>
            <person name="Barry K.W."/>
            <person name="Belfiori B."/>
            <person name="Cichocki N."/>
            <person name="Clum A."/>
            <person name="Dockter R.B."/>
            <person name="Fauchery L."/>
            <person name="Guy J."/>
            <person name="Iotti M."/>
            <person name="Le Tacon F."/>
            <person name="Lindquist E.A."/>
            <person name="Lipzen A."/>
            <person name="Malagnac F."/>
            <person name="Mello A."/>
            <person name="Molinier V."/>
            <person name="Miyauchi S."/>
            <person name="Poulain J."/>
            <person name="Riccioni C."/>
            <person name="Rubini A."/>
            <person name="Sitrit Y."/>
            <person name="Splivallo R."/>
            <person name="Traeger S."/>
            <person name="Wang M."/>
            <person name="Zifcakova L."/>
            <person name="Wipf D."/>
            <person name="Zambonelli A."/>
            <person name="Paolocci F."/>
            <person name="Nowrousian M."/>
            <person name="Ottonello S."/>
            <person name="Baldrian P."/>
            <person name="Spatafora J.W."/>
            <person name="Henrissat B."/>
            <person name="Nagy L.G."/>
            <person name="Aury J.M."/>
            <person name="Wincker P."/>
            <person name="Grigoriev I.V."/>
            <person name="Bonfante P."/>
            <person name="Martin F.M."/>
        </authorList>
    </citation>
    <scope>NUCLEOTIDE SEQUENCE [LARGE SCALE GENOMIC DNA]</scope>
    <source>
        <strain evidence="3 4">120613-1</strain>
    </source>
</reference>